<reference evidence="1" key="1">
    <citation type="submission" date="2022-10" db="EMBL/GenBank/DDBJ databases">
        <authorList>
            <person name="Meaden S."/>
        </authorList>
    </citation>
    <scope>NUCLEOTIDE SEQUENCE</scope>
</reference>
<protein>
    <submittedName>
        <fullName evidence="1">Uncharacterized protein</fullName>
    </submittedName>
</protein>
<name>A0A9N6WS21_9VIRU</name>
<sequence>MGKPYNRIEAAFEEFKEVLEEIHMHEGDRAYWNKYLDDRIKVYLRPSKQTLEEYLESIKNVKGIFDYRMVEEPTGEISIYIRSEHAIKPIDIQSTKCKDWNFV</sequence>
<proteinExistence type="predicted"/>
<organism evidence="1">
    <name type="scientific">Ochrobactrum phage ORM_20</name>
    <dbReference type="NCBI Taxonomy" id="2985243"/>
    <lineage>
        <taxon>Viruses</taxon>
    </lineage>
</organism>
<evidence type="ECO:0000313" key="1">
    <source>
        <dbReference type="EMBL" id="CAI3971136.1"/>
    </source>
</evidence>
<accession>A0A9N6WS21</accession>
<dbReference type="EMBL" id="OX359470">
    <property type="protein sequence ID" value="CAI3971136.1"/>
    <property type="molecule type" value="Genomic_DNA"/>
</dbReference>
<gene>
    <name evidence="1" type="ORF">ORM20_00087</name>
</gene>